<protein>
    <recommendedName>
        <fullName evidence="3">Myb/SANT-like domain-containing protein</fullName>
    </recommendedName>
</protein>
<evidence type="ECO:0000313" key="2">
    <source>
        <dbReference type="Proteomes" id="UP000198211"/>
    </source>
</evidence>
<dbReference type="PANTHER" id="PTHR45023">
    <property type="match status" value="1"/>
</dbReference>
<proteinExistence type="predicted"/>
<dbReference type="AlphaFoldDB" id="A0A225WPA9"/>
<organism evidence="1 2">
    <name type="scientific">Phytophthora megakarya</name>
    <dbReference type="NCBI Taxonomy" id="4795"/>
    <lineage>
        <taxon>Eukaryota</taxon>
        <taxon>Sar</taxon>
        <taxon>Stramenopiles</taxon>
        <taxon>Oomycota</taxon>
        <taxon>Peronosporomycetes</taxon>
        <taxon>Peronosporales</taxon>
        <taxon>Peronosporaceae</taxon>
        <taxon>Phytophthora</taxon>
    </lineage>
</organism>
<keyword evidence="2" id="KW-1185">Reference proteome</keyword>
<reference evidence="2" key="1">
    <citation type="submission" date="2017-03" db="EMBL/GenBank/DDBJ databases">
        <title>Phytopthora megakarya and P. palmivora, two closely related causual agents of cacao black pod achieved similar genome size and gene model numbers by different mechanisms.</title>
        <authorList>
            <person name="Ali S."/>
            <person name="Shao J."/>
            <person name="Larry D.J."/>
            <person name="Kronmiller B."/>
            <person name="Shen D."/>
            <person name="Strem M.D."/>
            <person name="Melnick R.L."/>
            <person name="Guiltinan M.J."/>
            <person name="Tyler B.M."/>
            <person name="Meinhardt L.W."/>
            <person name="Bailey B.A."/>
        </authorList>
    </citation>
    <scope>NUCLEOTIDE SEQUENCE [LARGE SCALE GENOMIC DNA]</scope>
    <source>
        <strain evidence="2">zdho120</strain>
    </source>
</reference>
<gene>
    <name evidence="1" type="ORF">PHMEG_0006389</name>
</gene>
<name>A0A225WPA9_9STRA</name>
<dbReference type="OrthoDB" id="128346at2759"/>
<dbReference type="PANTHER" id="PTHR45023:SF4">
    <property type="entry name" value="GLYCINE-RICH PROTEIN-RELATED"/>
    <property type="match status" value="1"/>
</dbReference>
<evidence type="ECO:0008006" key="3">
    <source>
        <dbReference type="Google" id="ProtNLM"/>
    </source>
</evidence>
<dbReference type="STRING" id="4795.A0A225WPA9"/>
<sequence length="151" mass="17362">MGKDPKWSSDETVQLCKAWLNTSQTPIRGAGMKKDTFYKRVYQNWLATKNSKADPRSEIAVSGRWKKLQPEVTMFEGVYGKVISRERSGWNEDMHVKTATDIYSEKHKQPFEFMSAWMELRDKAKWTSLLTATIGIKRKALEHPPIARPGG</sequence>
<evidence type="ECO:0000313" key="1">
    <source>
        <dbReference type="EMBL" id="OWZ19374.1"/>
    </source>
</evidence>
<accession>A0A225WPA9</accession>
<dbReference type="EMBL" id="NBNE01000450">
    <property type="protein sequence ID" value="OWZ19374.1"/>
    <property type="molecule type" value="Genomic_DNA"/>
</dbReference>
<dbReference type="Proteomes" id="UP000198211">
    <property type="component" value="Unassembled WGS sequence"/>
</dbReference>
<comment type="caution">
    <text evidence="1">The sequence shown here is derived from an EMBL/GenBank/DDBJ whole genome shotgun (WGS) entry which is preliminary data.</text>
</comment>